<protein>
    <submittedName>
        <fullName evidence="1">Uncharacterized protein</fullName>
    </submittedName>
</protein>
<name>A0A8S5PSV6_9CAUD</name>
<organism evidence="1">
    <name type="scientific">Siphoviridae sp. ctdjo3</name>
    <dbReference type="NCBI Taxonomy" id="2825583"/>
    <lineage>
        <taxon>Viruses</taxon>
        <taxon>Duplodnaviria</taxon>
        <taxon>Heunggongvirae</taxon>
        <taxon>Uroviricota</taxon>
        <taxon>Caudoviricetes</taxon>
    </lineage>
</organism>
<accession>A0A8S5PSV6</accession>
<sequence>MATKLKNLKVKKVDFVDQGANPEAHIKIKKNKEESKGEKESVVKRFFIAIAKASGLKQEELESVVEEIAKGDSITFGEKMNEVKRRKVADEIWDMCYALQSSLCSIMFDDDLDSAAAQESMQQSISEFSEIVNECVTQWSQRKTSNIKKSIVSEPTSFDVEKMKELIGKATGPIKTEKPIEDDEREEGEEIMIDKSKMTPAERAFYEDIEKRCSVTEDPVQTGEGMNSNIIEPVGKGMGVNSINSPQPQSDPEDIYKGVHPAVKAELESLRKFREEQEEKELTEVAKKYELLGKKPEELVPVLKSLKAAGGTAYNDMLSVLDTNLDTIQKSGVFGEVGHTGGASNSGESEIIAKMRTKIAEVCKNNPNLTEAQAMDQVLLSDPELLKEFDK</sequence>
<reference evidence="1" key="1">
    <citation type="journal article" date="2021" name="Proc. Natl. Acad. Sci. U.S.A.">
        <title>A Catalog of Tens of Thousands of Viruses from Human Metagenomes Reveals Hidden Associations with Chronic Diseases.</title>
        <authorList>
            <person name="Tisza M.J."/>
            <person name="Buck C.B."/>
        </authorList>
    </citation>
    <scope>NUCLEOTIDE SEQUENCE</scope>
    <source>
        <strain evidence="1">Ctdjo3</strain>
    </source>
</reference>
<evidence type="ECO:0000313" key="1">
    <source>
        <dbReference type="EMBL" id="DAE09840.1"/>
    </source>
</evidence>
<dbReference type="EMBL" id="BK015495">
    <property type="protein sequence ID" value="DAE09840.1"/>
    <property type="molecule type" value="Genomic_DNA"/>
</dbReference>
<proteinExistence type="predicted"/>